<reference evidence="1" key="1">
    <citation type="submission" date="2015-11" db="EMBL/GenBank/DDBJ databases">
        <title>De novo transcriptome assembly of four potential Pierce s Disease insect vectors from Arizona vineyards.</title>
        <authorList>
            <person name="Tassone E.E."/>
        </authorList>
    </citation>
    <scope>NUCLEOTIDE SEQUENCE</scope>
</reference>
<dbReference type="EMBL" id="GECZ01012645">
    <property type="protein sequence ID" value="JAS57124.1"/>
    <property type="molecule type" value="Transcribed_RNA"/>
</dbReference>
<sequence length="103" mass="11667">MWGSSLTNPSIPPKEELASGGELPYIVWKTLNRMRVEIPKCKTNLKRWSLLPADESILCKFGAVQDTGHLLVCPQLDQHFSMRDLLEANDKAVLVANFWKTEV</sequence>
<organism evidence="1">
    <name type="scientific">Cuerna arida</name>
    <dbReference type="NCBI Taxonomy" id="1464854"/>
    <lineage>
        <taxon>Eukaryota</taxon>
        <taxon>Metazoa</taxon>
        <taxon>Ecdysozoa</taxon>
        <taxon>Arthropoda</taxon>
        <taxon>Hexapoda</taxon>
        <taxon>Insecta</taxon>
        <taxon>Pterygota</taxon>
        <taxon>Neoptera</taxon>
        <taxon>Paraneoptera</taxon>
        <taxon>Hemiptera</taxon>
        <taxon>Auchenorrhyncha</taxon>
        <taxon>Membracoidea</taxon>
        <taxon>Cicadellidae</taxon>
        <taxon>Cicadellinae</taxon>
        <taxon>Proconiini</taxon>
        <taxon>Cuerna</taxon>
    </lineage>
</organism>
<evidence type="ECO:0000313" key="2">
    <source>
        <dbReference type="EMBL" id="JAS69295.1"/>
    </source>
</evidence>
<accession>A0A1B6G3W3</accession>
<name>A0A1B6G3W3_9HEMI</name>
<evidence type="ECO:0000313" key="1">
    <source>
        <dbReference type="EMBL" id="JAS57124.1"/>
    </source>
</evidence>
<gene>
    <name evidence="1" type="ORF">g.20595</name>
    <name evidence="2" type="ORF">g.20596</name>
</gene>
<dbReference type="EMBL" id="GECZ01000474">
    <property type="protein sequence ID" value="JAS69295.1"/>
    <property type="molecule type" value="Transcribed_RNA"/>
</dbReference>
<proteinExistence type="predicted"/>
<protein>
    <submittedName>
        <fullName evidence="1">Uncharacterized protein</fullName>
    </submittedName>
</protein>
<dbReference type="AlphaFoldDB" id="A0A1B6G3W3"/>